<dbReference type="RefSeq" id="WP_147785633.1">
    <property type="nucleotide sequence ID" value="NZ_SDIK01000053.1"/>
</dbReference>
<dbReference type="Proteomes" id="UP000321612">
    <property type="component" value="Unassembled WGS sequence"/>
</dbReference>
<accession>A0A5C8GI42</accession>
<dbReference type="EMBL" id="SDIK01000053">
    <property type="protein sequence ID" value="TXJ61632.1"/>
    <property type="molecule type" value="Genomic_DNA"/>
</dbReference>
<name>A0A5C8GI42_9BACT</name>
<organism evidence="1 2">
    <name type="scientific">Prevotella brunnea</name>
    <dbReference type="NCBI Taxonomy" id="2508867"/>
    <lineage>
        <taxon>Bacteria</taxon>
        <taxon>Pseudomonadati</taxon>
        <taxon>Bacteroidota</taxon>
        <taxon>Bacteroidia</taxon>
        <taxon>Bacteroidales</taxon>
        <taxon>Prevotellaceae</taxon>
        <taxon>Prevotella</taxon>
    </lineage>
</organism>
<evidence type="ECO:0000313" key="1">
    <source>
        <dbReference type="EMBL" id="TXJ61632.1"/>
    </source>
</evidence>
<dbReference type="AlphaFoldDB" id="A0A5C8GI42"/>
<reference evidence="2" key="1">
    <citation type="submission" date="2019-05" db="EMBL/GenBank/DDBJ databases">
        <title>Prevotella brunnea sp. nov., isolated from a wound of a patient.</title>
        <authorList>
            <person name="Buhl M."/>
        </authorList>
    </citation>
    <scope>NUCLEOTIDE SEQUENCE [LARGE SCALE GENOMIC DNA]</scope>
    <source>
        <strain evidence="2">A2672</strain>
    </source>
</reference>
<keyword evidence="2" id="KW-1185">Reference proteome</keyword>
<sequence length="62" mass="7429">MADHRDFFHLLWMEKNVQIHIKLQFVIVPTEGKRCKQEECRLPTIGRLRNVQGDMYLTYLAP</sequence>
<comment type="caution">
    <text evidence="1">The sequence shown here is derived from an EMBL/GenBank/DDBJ whole genome shotgun (WGS) entry which is preliminary data.</text>
</comment>
<evidence type="ECO:0000313" key="2">
    <source>
        <dbReference type="Proteomes" id="UP000321612"/>
    </source>
</evidence>
<proteinExistence type="predicted"/>
<protein>
    <submittedName>
        <fullName evidence="1">Uncharacterized protein</fullName>
    </submittedName>
</protein>
<gene>
    <name evidence="1" type="ORF">ETF27_07165</name>
</gene>